<keyword evidence="12" id="KW-1185">Reference proteome</keyword>
<keyword evidence="3" id="KW-0597">Phosphoprotein</keyword>
<dbReference type="Pfam" id="PF07730">
    <property type="entry name" value="HisKA_3"/>
    <property type="match status" value="1"/>
</dbReference>
<keyword evidence="6 11" id="KW-0418">Kinase</keyword>
<comment type="caution">
    <text evidence="11">The sequence shown here is derived from an EMBL/GenBank/DDBJ whole genome shotgun (WGS) entry which is preliminary data.</text>
</comment>
<accession>A0A5A7SBY6</accession>
<dbReference type="GO" id="GO:0000155">
    <property type="term" value="F:phosphorelay sensor kinase activity"/>
    <property type="evidence" value="ECO:0007669"/>
    <property type="project" value="InterPro"/>
</dbReference>
<feature type="transmembrane region" description="Helical" evidence="9">
    <location>
        <begin position="162"/>
        <end position="184"/>
    </location>
</feature>
<evidence type="ECO:0000256" key="4">
    <source>
        <dbReference type="ARBA" id="ARBA00022679"/>
    </source>
</evidence>
<dbReference type="CDD" id="cd16917">
    <property type="entry name" value="HATPase_UhpB-NarQ-NarX-like"/>
    <property type="match status" value="1"/>
</dbReference>
<proteinExistence type="predicted"/>
<gene>
    <name evidence="11" type="ORF">FOY51_10035</name>
</gene>
<dbReference type="Proteomes" id="UP000322244">
    <property type="component" value="Unassembled WGS sequence"/>
</dbReference>
<dbReference type="EC" id="2.7.13.3" evidence="2"/>
<dbReference type="GO" id="GO:0005524">
    <property type="term" value="F:ATP binding"/>
    <property type="evidence" value="ECO:0007669"/>
    <property type="project" value="UniProtKB-KW"/>
</dbReference>
<sequence length="416" mass="44950">MTRQDFPSRVMWMKVSESISMARYLERLRDHFEAHGYGYPISYLAICDGGILLAVVASVAQRYSQLLAVWTILAVAFCAWPLVWFQLTGRTSAVMSTFTAICATSLFLLEPVSPDFSPAILAIWLAVASATASLRVSLIAAAASLVTLVVPALDGRLSQAPFWIVAIGFGWVVGYMMQVQLRLLHEERASHAARELKAAADERSRIAREVHDVVAHSLSITLLHLTGARRALEEDRDVDDAVDALGDAERVGRQAMADIRRTVGLLDPAPATAPPEPDLADIDDLVADFRRAGQSVDYALVGDPKAVSAVIGLGLFRAAQESLSNVAKHAPGQGARIDVAIDEEVATLTVCNPLPPRHREPGTGSGIKGMCERANLLGGTSQAGRHGDDWVVRVAIPLEPDANTSRCLQQLLRRQP</sequence>
<feature type="transmembrane region" description="Helical" evidence="9">
    <location>
        <begin position="121"/>
        <end position="150"/>
    </location>
</feature>
<evidence type="ECO:0000256" key="8">
    <source>
        <dbReference type="ARBA" id="ARBA00023012"/>
    </source>
</evidence>
<dbReference type="InterPro" id="IPR011712">
    <property type="entry name" value="Sig_transdc_His_kin_sub3_dim/P"/>
</dbReference>
<dbReference type="AlphaFoldDB" id="A0A5A7SBY6"/>
<evidence type="ECO:0000256" key="7">
    <source>
        <dbReference type="ARBA" id="ARBA00022840"/>
    </source>
</evidence>
<organism evidence="11 12">
    <name type="scientific">Antrihabitans cavernicola</name>
    <dbReference type="NCBI Taxonomy" id="2495913"/>
    <lineage>
        <taxon>Bacteria</taxon>
        <taxon>Bacillati</taxon>
        <taxon>Actinomycetota</taxon>
        <taxon>Actinomycetes</taxon>
        <taxon>Mycobacteriales</taxon>
        <taxon>Nocardiaceae</taxon>
        <taxon>Antrihabitans</taxon>
    </lineage>
</organism>
<keyword evidence="9" id="KW-0812">Transmembrane</keyword>
<evidence type="ECO:0000256" key="1">
    <source>
        <dbReference type="ARBA" id="ARBA00000085"/>
    </source>
</evidence>
<keyword evidence="9" id="KW-0472">Membrane</keyword>
<reference evidence="11 12" key="1">
    <citation type="submission" date="2019-07" db="EMBL/GenBank/DDBJ databases">
        <title>Rhodococcus cavernicolus sp. nov., isolated from a cave.</title>
        <authorList>
            <person name="Lee S.D."/>
        </authorList>
    </citation>
    <scope>NUCLEOTIDE SEQUENCE [LARGE SCALE GENOMIC DNA]</scope>
    <source>
        <strain evidence="11 12">C1-24</strain>
    </source>
</reference>
<dbReference type="InterPro" id="IPR036890">
    <property type="entry name" value="HATPase_C_sf"/>
</dbReference>
<dbReference type="Gene3D" id="1.20.5.1930">
    <property type="match status" value="1"/>
</dbReference>
<evidence type="ECO:0000256" key="9">
    <source>
        <dbReference type="SAM" id="Phobius"/>
    </source>
</evidence>
<dbReference type="InterPro" id="IPR050482">
    <property type="entry name" value="Sensor_HK_TwoCompSys"/>
</dbReference>
<feature type="transmembrane region" description="Helical" evidence="9">
    <location>
        <begin position="67"/>
        <end position="87"/>
    </location>
</feature>
<evidence type="ECO:0000256" key="6">
    <source>
        <dbReference type="ARBA" id="ARBA00022777"/>
    </source>
</evidence>
<dbReference type="GO" id="GO:0016020">
    <property type="term" value="C:membrane"/>
    <property type="evidence" value="ECO:0007669"/>
    <property type="project" value="InterPro"/>
</dbReference>
<evidence type="ECO:0000259" key="10">
    <source>
        <dbReference type="Pfam" id="PF07730"/>
    </source>
</evidence>
<feature type="transmembrane region" description="Helical" evidence="9">
    <location>
        <begin position="41"/>
        <end position="60"/>
    </location>
</feature>
<keyword evidence="8" id="KW-0902">Two-component regulatory system</keyword>
<evidence type="ECO:0000313" key="12">
    <source>
        <dbReference type="Proteomes" id="UP000322244"/>
    </source>
</evidence>
<keyword evidence="9" id="KW-1133">Transmembrane helix</keyword>
<dbReference type="SUPFAM" id="SSF55874">
    <property type="entry name" value="ATPase domain of HSP90 chaperone/DNA topoisomerase II/histidine kinase"/>
    <property type="match status" value="1"/>
</dbReference>
<evidence type="ECO:0000313" key="11">
    <source>
        <dbReference type="EMBL" id="KAA0022849.1"/>
    </source>
</evidence>
<dbReference type="GO" id="GO:0046983">
    <property type="term" value="F:protein dimerization activity"/>
    <property type="evidence" value="ECO:0007669"/>
    <property type="project" value="InterPro"/>
</dbReference>
<evidence type="ECO:0000256" key="5">
    <source>
        <dbReference type="ARBA" id="ARBA00022741"/>
    </source>
</evidence>
<protein>
    <recommendedName>
        <fullName evidence="2">histidine kinase</fullName>
        <ecNumber evidence="2">2.7.13.3</ecNumber>
    </recommendedName>
</protein>
<comment type="catalytic activity">
    <reaction evidence="1">
        <text>ATP + protein L-histidine = ADP + protein N-phospho-L-histidine.</text>
        <dbReference type="EC" id="2.7.13.3"/>
    </reaction>
</comment>
<keyword evidence="7" id="KW-0067">ATP-binding</keyword>
<dbReference type="PANTHER" id="PTHR24421:SF10">
    <property type="entry name" value="NITRATE_NITRITE SENSOR PROTEIN NARQ"/>
    <property type="match status" value="1"/>
</dbReference>
<evidence type="ECO:0000256" key="2">
    <source>
        <dbReference type="ARBA" id="ARBA00012438"/>
    </source>
</evidence>
<feature type="domain" description="Signal transduction histidine kinase subgroup 3 dimerisation and phosphoacceptor" evidence="10">
    <location>
        <begin position="202"/>
        <end position="269"/>
    </location>
</feature>
<dbReference type="PANTHER" id="PTHR24421">
    <property type="entry name" value="NITRATE/NITRITE SENSOR PROTEIN NARX-RELATED"/>
    <property type="match status" value="1"/>
</dbReference>
<evidence type="ECO:0000256" key="3">
    <source>
        <dbReference type="ARBA" id="ARBA00022553"/>
    </source>
</evidence>
<dbReference type="OrthoDB" id="227596at2"/>
<name>A0A5A7SBY6_9NOCA</name>
<keyword evidence="5" id="KW-0547">Nucleotide-binding</keyword>
<dbReference type="Gene3D" id="3.30.565.10">
    <property type="entry name" value="Histidine kinase-like ATPase, C-terminal domain"/>
    <property type="match status" value="1"/>
</dbReference>
<dbReference type="EMBL" id="VLNY01000004">
    <property type="protein sequence ID" value="KAA0022849.1"/>
    <property type="molecule type" value="Genomic_DNA"/>
</dbReference>
<keyword evidence="4" id="KW-0808">Transferase</keyword>